<comment type="similarity">
    <text evidence="2 10">Belongs to the RNA methyltransferase RsmE family.</text>
</comment>
<evidence type="ECO:0000259" key="12">
    <source>
        <dbReference type="Pfam" id="PF20260"/>
    </source>
</evidence>
<dbReference type="InterPro" id="IPR046886">
    <property type="entry name" value="RsmE_MTase_dom"/>
</dbReference>
<dbReference type="Pfam" id="PF04452">
    <property type="entry name" value="Methyltrans_RNA"/>
    <property type="match status" value="1"/>
</dbReference>
<dbReference type="PANTHER" id="PTHR30027:SF3">
    <property type="entry name" value="16S RRNA (URACIL(1498)-N(3))-METHYLTRANSFERASE"/>
    <property type="match status" value="1"/>
</dbReference>
<evidence type="ECO:0000313" key="14">
    <source>
        <dbReference type="Proteomes" id="UP001207408"/>
    </source>
</evidence>
<evidence type="ECO:0000256" key="10">
    <source>
        <dbReference type="PIRNR" id="PIRNR015601"/>
    </source>
</evidence>
<dbReference type="NCBIfam" id="TIGR00046">
    <property type="entry name" value="RsmE family RNA methyltransferase"/>
    <property type="match status" value="1"/>
</dbReference>
<evidence type="ECO:0000256" key="4">
    <source>
        <dbReference type="ARBA" id="ARBA00022552"/>
    </source>
</evidence>
<dbReference type="NCBIfam" id="NF008702">
    <property type="entry name" value="PRK11713.6-1"/>
    <property type="match status" value="1"/>
</dbReference>
<evidence type="ECO:0000256" key="8">
    <source>
        <dbReference type="ARBA" id="ARBA00025699"/>
    </source>
</evidence>
<feature type="domain" description="Ribosomal RNA small subunit methyltransferase E methyltransferase" evidence="11">
    <location>
        <begin position="70"/>
        <end position="229"/>
    </location>
</feature>
<comment type="catalytic activity">
    <reaction evidence="9 10">
        <text>uridine(1498) in 16S rRNA + S-adenosyl-L-methionine = N(3)-methyluridine(1498) in 16S rRNA + S-adenosyl-L-homocysteine + H(+)</text>
        <dbReference type="Rhea" id="RHEA:42920"/>
        <dbReference type="Rhea" id="RHEA-COMP:10283"/>
        <dbReference type="Rhea" id="RHEA-COMP:10284"/>
        <dbReference type="ChEBI" id="CHEBI:15378"/>
        <dbReference type="ChEBI" id="CHEBI:57856"/>
        <dbReference type="ChEBI" id="CHEBI:59789"/>
        <dbReference type="ChEBI" id="CHEBI:65315"/>
        <dbReference type="ChEBI" id="CHEBI:74502"/>
        <dbReference type="EC" id="2.1.1.193"/>
    </reaction>
</comment>
<comment type="function">
    <text evidence="8 10">Specifically methylates the N3 position of the uracil ring of uridine 1498 (m3U1498) in 16S rRNA. Acts on the fully assembled 30S ribosomal subunit.</text>
</comment>
<accession>A0AAE3MFS4</accession>
<dbReference type="GO" id="GO:0005737">
    <property type="term" value="C:cytoplasm"/>
    <property type="evidence" value="ECO:0007669"/>
    <property type="project" value="UniProtKB-SubCell"/>
</dbReference>
<keyword evidence="4 10" id="KW-0698">rRNA processing</keyword>
<dbReference type="EMBL" id="JAPDPI010000021">
    <property type="protein sequence ID" value="MCW3806237.1"/>
    <property type="molecule type" value="Genomic_DNA"/>
</dbReference>
<reference evidence="13" key="1">
    <citation type="submission" date="2022-10" db="EMBL/GenBank/DDBJ databases">
        <authorList>
            <person name="Yu W.X."/>
        </authorList>
    </citation>
    <scope>NUCLEOTIDE SEQUENCE</scope>
    <source>
        <strain evidence="13">D04</strain>
    </source>
</reference>
<dbReference type="GO" id="GO:0070475">
    <property type="term" value="P:rRNA base methylation"/>
    <property type="evidence" value="ECO:0007669"/>
    <property type="project" value="TreeGrafter"/>
</dbReference>
<dbReference type="PANTHER" id="PTHR30027">
    <property type="entry name" value="RIBOSOMAL RNA SMALL SUBUNIT METHYLTRANSFERASE E"/>
    <property type="match status" value="1"/>
</dbReference>
<sequence length="236" mass="26908">MQLFFDTDFSAKQPTLNLEESKHCIKVLRHRNGDEISVLNGNGTIYTATITDANPKACRLEITEEKTEEKRPFRIHMAVAPTKNIDRFEWFLEKATEIGIEEITPIICDHSERKVIKPERLNKILVSATKQSLKHYLPQLNAVTSFKDFISNNKNTNSNKYIAHCQNHPKTLLKNSYKNNEDVLILIGPEGDFSIEEIKEATENNFNEISLGKARLRTETAALMACATINFINLTD</sequence>
<dbReference type="InterPro" id="IPR029026">
    <property type="entry name" value="tRNA_m1G_MTases_N"/>
</dbReference>
<dbReference type="RefSeq" id="WP_301199609.1">
    <property type="nucleotide sequence ID" value="NZ_JAPDPI010000021.1"/>
</dbReference>
<dbReference type="InterPro" id="IPR029028">
    <property type="entry name" value="Alpha/beta_knot_MTases"/>
</dbReference>
<proteinExistence type="inferred from homology"/>
<evidence type="ECO:0000256" key="5">
    <source>
        <dbReference type="ARBA" id="ARBA00022603"/>
    </source>
</evidence>
<dbReference type="Proteomes" id="UP001207408">
    <property type="component" value="Unassembled WGS sequence"/>
</dbReference>
<keyword evidence="14" id="KW-1185">Reference proteome</keyword>
<dbReference type="Gene3D" id="2.40.240.20">
    <property type="entry name" value="Hypothetical PUA domain-like, domain 1"/>
    <property type="match status" value="1"/>
</dbReference>
<dbReference type="Gene3D" id="3.40.1280.10">
    <property type="match status" value="1"/>
</dbReference>
<keyword evidence="7 10" id="KW-0949">S-adenosyl-L-methionine</keyword>
<dbReference type="InterPro" id="IPR006700">
    <property type="entry name" value="RsmE"/>
</dbReference>
<keyword evidence="6 10" id="KW-0808">Transferase</keyword>
<name>A0AAE3MFS4_9BACT</name>
<dbReference type="SUPFAM" id="SSF75217">
    <property type="entry name" value="alpha/beta knot"/>
    <property type="match status" value="1"/>
</dbReference>
<evidence type="ECO:0000313" key="13">
    <source>
        <dbReference type="EMBL" id="MCW3806237.1"/>
    </source>
</evidence>
<dbReference type="SUPFAM" id="SSF88697">
    <property type="entry name" value="PUA domain-like"/>
    <property type="match status" value="1"/>
</dbReference>
<organism evidence="13 14">
    <name type="scientific">Plebeiibacterium marinum</name>
    <dbReference type="NCBI Taxonomy" id="2992111"/>
    <lineage>
        <taxon>Bacteria</taxon>
        <taxon>Pseudomonadati</taxon>
        <taxon>Bacteroidota</taxon>
        <taxon>Bacteroidia</taxon>
        <taxon>Marinilabiliales</taxon>
        <taxon>Marinilabiliaceae</taxon>
        <taxon>Plebeiibacterium</taxon>
    </lineage>
</organism>
<dbReference type="CDD" id="cd18084">
    <property type="entry name" value="RsmE-like"/>
    <property type="match status" value="1"/>
</dbReference>
<evidence type="ECO:0000256" key="7">
    <source>
        <dbReference type="ARBA" id="ARBA00022691"/>
    </source>
</evidence>
<evidence type="ECO:0000256" key="6">
    <source>
        <dbReference type="ARBA" id="ARBA00022679"/>
    </source>
</evidence>
<evidence type="ECO:0000256" key="1">
    <source>
        <dbReference type="ARBA" id="ARBA00004496"/>
    </source>
</evidence>
<keyword evidence="3 10" id="KW-0963">Cytoplasm</keyword>
<protein>
    <recommendedName>
        <fullName evidence="10">Ribosomal RNA small subunit methyltransferase E</fullName>
        <ecNumber evidence="10">2.1.1.193</ecNumber>
    </recommendedName>
</protein>
<dbReference type="EC" id="2.1.1.193" evidence="10"/>
<comment type="subcellular location">
    <subcellularLocation>
        <location evidence="1 10">Cytoplasm</location>
    </subcellularLocation>
</comment>
<dbReference type="PIRSF" id="PIRSF015601">
    <property type="entry name" value="MTase_slr0722"/>
    <property type="match status" value="1"/>
</dbReference>
<dbReference type="AlphaFoldDB" id="A0AAE3MFS4"/>
<dbReference type="Pfam" id="PF20260">
    <property type="entry name" value="PUA_4"/>
    <property type="match status" value="1"/>
</dbReference>
<dbReference type="GO" id="GO:0070042">
    <property type="term" value="F:rRNA (uridine-N3-)-methyltransferase activity"/>
    <property type="evidence" value="ECO:0007669"/>
    <property type="project" value="TreeGrafter"/>
</dbReference>
<gene>
    <name evidence="13" type="ORF">OM074_11425</name>
</gene>
<evidence type="ECO:0000259" key="11">
    <source>
        <dbReference type="Pfam" id="PF04452"/>
    </source>
</evidence>
<evidence type="ECO:0000256" key="3">
    <source>
        <dbReference type="ARBA" id="ARBA00022490"/>
    </source>
</evidence>
<dbReference type="InterPro" id="IPR015947">
    <property type="entry name" value="PUA-like_sf"/>
</dbReference>
<feature type="domain" description="Ribosomal RNA small subunit methyltransferase E PUA-like" evidence="12">
    <location>
        <begin position="19"/>
        <end position="62"/>
    </location>
</feature>
<keyword evidence="5 10" id="KW-0489">Methyltransferase</keyword>
<evidence type="ECO:0000256" key="2">
    <source>
        <dbReference type="ARBA" id="ARBA00005528"/>
    </source>
</evidence>
<comment type="caution">
    <text evidence="13">The sequence shown here is derived from an EMBL/GenBank/DDBJ whole genome shotgun (WGS) entry which is preliminary data.</text>
</comment>
<dbReference type="InterPro" id="IPR046887">
    <property type="entry name" value="RsmE_PUA-like"/>
</dbReference>
<evidence type="ECO:0000256" key="9">
    <source>
        <dbReference type="ARBA" id="ARBA00047944"/>
    </source>
</evidence>